<dbReference type="EMBL" id="JAYKXP010000023">
    <property type="protein sequence ID" value="KAK7045811.1"/>
    <property type="molecule type" value="Genomic_DNA"/>
</dbReference>
<sequence length="314" mass="35883">MFSLRTNHSNAAMASRPYCPSFVDIQLTLPQHNSSNRDYLMSPISKLPVEVLSSIFLQTRDLELESKPKPSPYFPALDPLNPLNCHATPWILSNVSHRWRAIAETTPSLWRLLNVEITDELDRVLNSSRTKEGVPEIVAQRMIERVKRWIENALPKHDSNYLLSGDGPGLLQVSYRNSGWFIRRWDLLLWESSLFPYAQAIARLDVSAHYNLFPLLDGLKGRVARLEALKFDVQGMNQTYRLRLDAFAGSRLRSVEINGVSRFWETIALPWEQMAECNISETSITDSLNVFSLAPNLERFAVRTVGIKNDGPFR</sequence>
<accession>A0AAW0D0C1</accession>
<proteinExistence type="predicted"/>
<dbReference type="Proteomes" id="UP001383192">
    <property type="component" value="Unassembled WGS sequence"/>
</dbReference>
<comment type="caution">
    <text evidence="1">The sequence shown here is derived from an EMBL/GenBank/DDBJ whole genome shotgun (WGS) entry which is preliminary data.</text>
</comment>
<evidence type="ECO:0000313" key="2">
    <source>
        <dbReference type="Proteomes" id="UP001383192"/>
    </source>
</evidence>
<keyword evidence="2" id="KW-1185">Reference proteome</keyword>
<reference evidence="1 2" key="1">
    <citation type="submission" date="2024-01" db="EMBL/GenBank/DDBJ databases">
        <title>A draft genome for a cacao thread blight-causing isolate of Paramarasmius palmivorus.</title>
        <authorList>
            <person name="Baruah I.K."/>
            <person name="Bukari Y."/>
            <person name="Amoako-Attah I."/>
            <person name="Meinhardt L.W."/>
            <person name="Bailey B.A."/>
            <person name="Cohen S.P."/>
        </authorList>
    </citation>
    <scope>NUCLEOTIDE SEQUENCE [LARGE SCALE GENOMIC DNA]</scope>
    <source>
        <strain evidence="1 2">GH-12</strain>
    </source>
</reference>
<gene>
    <name evidence="1" type="ORF">VNI00_007215</name>
</gene>
<protein>
    <recommendedName>
        <fullName evidence="3">F-box domain-containing protein</fullName>
    </recommendedName>
</protein>
<dbReference type="AlphaFoldDB" id="A0AAW0D0C1"/>
<evidence type="ECO:0000313" key="1">
    <source>
        <dbReference type="EMBL" id="KAK7045811.1"/>
    </source>
</evidence>
<evidence type="ECO:0008006" key="3">
    <source>
        <dbReference type="Google" id="ProtNLM"/>
    </source>
</evidence>
<organism evidence="1 2">
    <name type="scientific">Paramarasmius palmivorus</name>
    <dbReference type="NCBI Taxonomy" id="297713"/>
    <lineage>
        <taxon>Eukaryota</taxon>
        <taxon>Fungi</taxon>
        <taxon>Dikarya</taxon>
        <taxon>Basidiomycota</taxon>
        <taxon>Agaricomycotina</taxon>
        <taxon>Agaricomycetes</taxon>
        <taxon>Agaricomycetidae</taxon>
        <taxon>Agaricales</taxon>
        <taxon>Marasmiineae</taxon>
        <taxon>Marasmiaceae</taxon>
        <taxon>Paramarasmius</taxon>
    </lineage>
</organism>
<name>A0AAW0D0C1_9AGAR</name>